<evidence type="ECO:0000256" key="5">
    <source>
        <dbReference type="ARBA" id="ARBA00032523"/>
    </source>
</evidence>
<evidence type="ECO:0000256" key="2">
    <source>
        <dbReference type="ARBA" id="ARBA00012553"/>
    </source>
</evidence>
<dbReference type="AlphaFoldDB" id="A0A1M7Z6G8"/>
<protein>
    <recommendedName>
        <fullName evidence="2">(5-formylfuran-3-yl)methyl phosphate synthase</fullName>
        <ecNumber evidence="2">4.2.3.153</ecNumber>
    </recommendedName>
    <alternativeName>
        <fullName evidence="5">4-(hydroxymethyl)-2-furancarboxaldehyde-phosphate synthase</fullName>
    </alternativeName>
</protein>
<dbReference type="InterPro" id="IPR007565">
    <property type="entry name" value="4HFCP_synth"/>
</dbReference>
<evidence type="ECO:0000256" key="6">
    <source>
        <dbReference type="ARBA" id="ARBA00047628"/>
    </source>
</evidence>
<dbReference type="Proteomes" id="UP000186406">
    <property type="component" value="Unassembled WGS sequence"/>
</dbReference>
<dbReference type="EMBL" id="FRXO01000001">
    <property type="protein sequence ID" value="SHO60422.1"/>
    <property type="molecule type" value="Genomic_DNA"/>
</dbReference>
<dbReference type="PIRSF" id="PIRSF015957">
    <property type="entry name" value="UCP015957"/>
    <property type="match status" value="1"/>
</dbReference>
<comment type="function">
    <text evidence="1">Catalyzes the formation of 4-(hydroxymethyl)-2-furancarboxaldehyde phosphate (4-HFC-P) from two molecules of glyceraldehyde-3-P (GA-3-P).</text>
</comment>
<gene>
    <name evidence="7" type="ORF">SAMN02745172_00288</name>
</gene>
<organism evidence="7 8">
    <name type="scientific">Pseudoxanthobacter soli DSM 19599</name>
    <dbReference type="NCBI Taxonomy" id="1123029"/>
    <lineage>
        <taxon>Bacteria</taxon>
        <taxon>Pseudomonadati</taxon>
        <taxon>Pseudomonadota</taxon>
        <taxon>Alphaproteobacteria</taxon>
        <taxon>Hyphomicrobiales</taxon>
        <taxon>Segnochrobactraceae</taxon>
        <taxon>Pseudoxanthobacter</taxon>
    </lineage>
</organism>
<evidence type="ECO:0000256" key="4">
    <source>
        <dbReference type="ARBA" id="ARBA00023270"/>
    </source>
</evidence>
<comment type="catalytic activity">
    <reaction evidence="6">
        <text>2 D-glyceraldehyde 3-phosphate = 4-(hydroxymethyl)-2-furancarboxaldehyde phosphate + phosphate + 2 H2O</text>
        <dbReference type="Rhea" id="RHEA:43536"/>
        <dbReference type="ChEBI" id="CHEBI:15377"/>
        <dbReference type="ChEBI" id="CHEBI:43474"/>
        <dbReference type="ChEBI" id="CHEBI:59776"/>
        <dbReference type="ChEBI" id="CHEBI:83407"/>
        <dbReference type="EC" id="4.2.3.153"/>
    </reaction>
</comment>
<name>A0A1M7Z6G8_9HYPH</name>
<proteinExistence type="predicted"/>
<evidence type="ECO:0000313" key="7">
    <source>
        <dbReference type="EMBL" id="SHO60422.1"/>
    </source>
</evidence>
<evidence type="ECO:0000256" key="1">
    <source>
        <dbReference type="ARBA" id="ARBA00003810"/>
    </source>
</evidence>
<sequence>MTEPIFPARSGLLVSVRDVAEARLALSSGADIINLERSSTGRAGDVDLSFVTDVAHLLVGRRIVSASVADLPTTDAAAFALSATALASAGANHVRVRLPASAPRMELEAVIAAIGTAPLGGAHPVAVLFAEGDAEAGLLPVLASAGFAGVMLEVSEHGSGRLLDHASAERLAALAEACRRNGLFLGVGGSLRLTDIPSLVHAGVSLLGFRGAACEGPTRNGRLSATRIHDLRTVIDRAAAMRGNVA</sequence>
<dbReference type="RefSeq" id="WP_073625419.1">
    <property type="nucleotide sequence ID" value="NZ_FRXO01000001.1"/>
</dbReference>
<dbReference type="Pfam" id="PF04476">
    <property type="entry name" value="4HFCP_synth"/>
    <property type="match status" value="1"/>
</dbReference>
<dbReference type="OrthoDB" id="7580479at2"/>
<dbReference type="STRING" id="1123029.SAMN02745172_00288"/>
<dbReference type="GO" id="GO:0016829">
    <property type="term" value="F:lyase activity"/>
    <property type="evidence" value="ECO:0007669"/>
    <property type="project" value="UniProtKB-KW"/>
</dbReference>
<dbReference type="EC" id="4.2.3.153" evidence="2"/>
<keyword evidence="8" id="KW-1185">Reference proteome</keyword>
<keyword evidence="4" id="KW-0704">Schiff base</keyword>
<dbReference type="SUPFAM" id="SSF51569">
    <property type="entry name" value="Aldolase"/>
    <property type="match status" value="1"/>
</dbReference>
<reference evidence="7 8" key="1">
    <citation type="submission" date="2016-12" db="EMBL/GenBank/DDBJ databases">
        <authorList>
            <person name="Song W.-J."/>
            <person name="Kurnit D.M."/>
        </authorList>
    </citation>
    <scope>NUCLEOTIDE SEQUENCE [LARGE SCALE GENOMIC DNA]</scope>
    <source>
        <strain evidence="7 8">DSM 19599</strain>
    </source>
</reference>
<accession>A0A1M7Z6G8</accession>
<evidence type="ECO:0000313" key="8">
    <source>
        <dbReference type="Proteomes" id="UP000186406"/>
    </source>
</evidence>
<evidence type="ECO:0000256" key="3">
    <source>
        <dbReference type="ARBA" id="ARBA00023239"/>
    </source>
</evidence>
<keyword evidence="3" id="KW-0456">Lyase</keyword>